<dbReference type="InterPro" id="IPR013229">
    <property type="entry name" value="PEGA"/>
</dbReference>
<name>A0A952DV03_9BACT</name>
<evidence type="ECO:0000313" key="3">
    <source>
        <dbReference type="Proteomes" id="UP000781173"/>
    </source>
</evidence>
<proteinExistence type="predicted"/>
<gene>
    <name evidence="2" type="ORF">H3C67_02400</name>
</gene>
<dbReference type="Pfam" id="PF08308">
    <property type="entry name" value="PEGA"/>
    <property type="match status" value="1"/>
</dbReference>
<sequence>MLKKLLAVIILIIILAALAFWSPWQKWDLSFSRLLGIDAREEFAALKVKSLAGDLDVYLDGELVGQVSAEEDFLEVFPIDPGEHTVKLVRNSTISYPEVIKKLNFEPAVDVIIGYEIGPNEAFSEGHILYARRSYTANENPLLEIYSVPEAVRVLLNGEEIGQTPLRSISLPLDTKHKLRFEKDGYDSLEIEILPDNQSDREKLKNTVLTLEVNLFAQPIPIVEQ</sequence>
<feature type="domain" description="PEGA" evidence="1">
    <location>
        <begin position="143"/>
        <end position="196"/>
    </location>
</feature>
<evidence type="ECO:0000259" key="1">
    <source>
        <dbReference type="Pfam" id="PF08308"/>
    </source>
</evidence>
<dbReference type="Proteomes" id="UP000781173">
    <property type="component" value="Unassembled WGS sequence"/>
</dbReference>
<protein>
    <submittedName>
        <fullName evidence="2">PEGA domain-containing protein</fullName>
    </submittedName>
</protein>
<reference evidence="2" key="1">
    <citation type="journal article" date="2022" name="ISME J.">
        <title>A general approach to explore prokaryotic protein glycosylation reveals the unique surface layer modulation of an anammox bacterium.</title>
        <authorList>
            <person name="Pabst M."/>
            <person name="Grouzdev D.S."/>
            <person name="Lawson C.E."/>
            <person name="Kleikamp H.B.C."/>
            <person name="de Ram C."/>
            <person name="Louwen R."/>
            <person name="Lin Y.M."/>
            <person name="Lucker S."/>
            <person name="van Loosdrecht M.C.M."/>
            <person name="Laureni M."/>
        </authorList>
    </citation>
    <scope>NUCLEOTIDE SEQUENCE</scope>
    <source>
        <strain evidence="2">BROCD043</strain>
    </source>
</reference>
<dbReference type="EMBL" id="JACFOF010000004">
    <property type="protein sequence ID" value="MBW7953613.1"/>
    <property type="molecule type" value="Genomic_DNA"/>
</dbReference>
<dbReference type="AlphaFoldDB" id="A0A952DV03"/>
<organism evidence="2 3">
    <name type="scientific">Candidatus Dojkabacteria bacterium</name>
    <dbReference type="NCBI Taxonomy" id="2099670"/>
    <lineage>
        <taxon>Bacteria</taxon>
        <taxon>Candidatus Dojkabacteria</taxon>
    </lineage>
</organism>
<evidence type="ECO:0000313" key="2">
    <source>
        <dbReference type="EMBL" id="MBW7953613.1"/>
    </source>
</evidence>
<comment type="caution">
    <text evidence="2">The sequence shown here is derived from an EMBL/GenBank/DDBJ whole genome shotgun (WGS) entry which is preliminary data.</text>
</comment>
<accession>A0A952DV03</accession>